<dbReference type="Proteomes" id="UP000250245">
    <property type="component" value="Unassembled WGS sequence"/>
</dbReference>
<dbReference type="PANTHER" id="PTHR30005">
    <property type="entry name" value="EXOPOLYPHOSPHATASE"/>
    <property type="match status" value="1"/>
</dbReference>
<dbReference type="AlphaFoldDB" id="A0A2X2YME6"/>
<dbReference type="PANTHER" id="PTHR30005:SF13">
    <property type="entry name" value="EXOPOLYPHOSPHATASE 2"/>
    <property type="match status" value="1"/>
</dbReference>
<name>A0A2X2YME6_9ACTO</name>
<dbReference type="SUPFAM" id="SSF53067">
    <property type="entry name" value="Actin-like ATPase domain"/>
    <property type="match status" value="2"/>
</dbReference>
<reference evidence="3 4" key="1">
    <citation type="submission" date="2018-06" db="EMBL/GenBank/DDBJ databases">
        <authorList>
            <consortium name="Pathogen Informatics"/>
            <person name="Doyle S."/>
        </authorList>
    </citation>
    <scope>NUCLEOTIDE SEQUENCE [LARGE SCALE GENOMIC DNA]</scope>
    <source>
        <strain evidence="3 4">NCTC11820</strain>
    </source>
</reference>
<dbReference type="InterPro" id="IPR043129">
    <property type="entry name" value="ATPase_NBD"/>
</dbReference>
<evidence type="ECO:0000259" key="2">
    <source>
        <dbReference type="Pfam" id="PF02541"/>
    </source>
</evidence>
<protein>
    <submittedName>
        <fullName evidence="3">Guanosine-5'-triphosphate,3'-diphosphate pyrophosphatase</fullName>
        <ecNumber evidence="3">3.6.1.40</ecNumber>
    </submittedName>
</protein>
<dbReference type="EMBL" id="UASJ01000001">
    <property type="protein sequence ID" value="SQB65596.1"/>
    <property type="molecule type" value="Genomic_DNA"/>
</dbReference>
<dbReference type="Gene3D" id="3.30.420.40">
    <property type="match status" value="1"/>
</dbReference>
<dbReference type="Gene3D" id="3.30.420.150">
    <property type="entry name" value="Exopolyphosphatase. Domain 2"/>
    <property type="match status" value="1"/>
</dbReference>
<dbReference type="InterPro" id="IPR003695">
    <property type="entry name" value="Ppx_GppA_N"/>
</dbReference>
<gene>
    <name evidence="3" type="primary">gppA</name>
    <name evidence="3" type="ORF">NCTC11820_01666</name>
</gene>
<dbReference type="OMA" id="IGCVRMT"/>
<proteinExistence type="predicted"/>
<dbReference type="Pfam" id="PF02541">
    <property type="entry name" value="Ppx-GppA"/>
    <property type="match status" value="1"/>
</dbReference>
<dbReference type="InterPro" id="IPR050273">
    <property type="entry name" value="GppA/Ppx_hydrolase"/>
</dbReference>
<sequence>MRIAAIDCGTHSIRLLISEVDPQSGTMTDVVRLNRIVGLGEGVDRTGHLGSAALERTFAAVTEYAEYVRREDVQRIRMVATSASRDADNFPEFSAGVQARLGVIPEVISGQLEATLGFTGTLSAHRDVASPALTVDIGGGSTEFAFGEINPATGRFDQVSATVSMNMGSTRVTERYLRPAEDARGVPCEDAISQAAQFVDGMITQAAAQVPLDCACQIVGVAGSVTTLTALELGLERYEPDKINGAVLDSGALREHAQRLIRMPHEEKAQLGPMHPQRVRQIAGGVLVWERILAWLEAHPAPGSFPGRSESGTVSTGEPRGAFPVLTSENDILDGIILSQIP</sequence>
<evidence type="ECO:0000313" key="3">
    <source>
        <dbReference type="EMBL" id="SQB65596.1"/>
    </source>
</evidence>
<accession>A0A2X2YME6</accession>
<evidence type="ECO:0000313" key="4">
    <source>
        <dbReference type="Proteomes" id="UP000250245"/>
    </source>
</evidence>
<organism evidence="3 4">
    <name type="scientific">Mobiluncus curtisii</name>
    <dbReference type="NCBI Taxonomy" id="2051"/>
    <lineage>
        <taxon>Bacteria</taxon>
        <taxon>Bacillati</taxon>
        <taxon>Actinomycetota</taxon>
        <taxon>Actinomycetes</taxon>
        <taxon>Actinomycetales</taxon>
        <taxon>Actinomycetaceae</taxon>
        <taxon>Mobiluncus</taxon>
    </lineage>
</organism>
<dbReference type="GeneID" id="55565062"/>
<keyword evidence="3" id="KW-0378">Hydrolase</keyword>
<dbReference type="RefSeq" id="WP_004011251.1">
    <property type="nucleotide sequence ID" value="NZ_CP068112.1"/>
</dbReference>
<evidence type="ECO:0000256" key="1">
    <source>
        <dbReference type="SAM" id="MobiDB-lite"/>
    </source>
</evidence>
<feature type="region of interest" description="Disordered" evidence="1">
    <location>
        <begin position="304"/>
        <end position="323"/>
    </location>
</feature>
<dbReference type="EC" id="3.6.1.40" evidence="3"/>
<dbReference type="GO" id="GO:0008894">
    <property type="term" value="F:guanosine-5'-triphosphate,3'-diphosphate diphosphatase activity"/>
    <property type="evidence" value="ECO:0007669"/>
    <property type="project" value="UniProtKB-EC"/>
</dbReference>
<feature type="domain" description="Ppx/GppA phosphatase N-terminal" evidence="2">
    <location>
        <begin position="17"/>
        <end position="297"/>
    </location>
</feature>